<dbReference type="PROSITE" id="PS50922">
    <property type="entry name" value="TLC"/>
    <property type="match status" value="1"/>
</dbReference>
<keyword evidence="4 5" id="KW-0472">Membrane</keyword>
<keyword evidence="2 5" id="KW-0812">Transmembrane</keyword>
<gene>
    <name evidence="8" type="ORF">WJX81_004344</name>
</gene>
<organism evidence="8 9">
    <name type="scientific">Elliptochloris bilobata</name>
    <dbReference type="NCBI Taxonomy" id="381761"/>
    <lineage>
        <taxon>Eukaryota</taxon>
        <taxon>Viridiplantae</taxon>
        <taxon>Chlorophyta</taxon>
        <taxon>core chlorophytes</taxon>
        <taxon>Trebouxiophyceae</taxon>
        <taxon>Trebouxiophyceae incertae sedis</taxon>
        <taxon>Elliptochloris clade</taxon>
        <taxon>Elliptochloris</taxon>
    </lineage>
</organism>
<evidence type="ECO:0000256" key="1">
    <source>
        <dbReference type="ARBA" id="ARBA00004141"/>
    </source>
</evidence>
<dbReference type="Pfam" id="PF03798">
    <property type="entry name" value="TRAM_LAG1_CLN8"/>
    <property type="match status" value="1"/>
</dbReference>
<accession>A0AAW1R317</accession>
<feature type="transmembrane region" description="Helical" evidence="6">
    <location>
        <begin position="12"/>
        <end position="37"/>
    </location>
</feature>
<dbReference type="PANTHER" id="PTHR13439:SF0">
    <property type="entry name" value="TOPOISOMERASE I DAMAGE AFFECTED PROTEIN 4"/>
    <property type="match status" value="1"/>
</dbReference>
<dbReference type="SMART" id="SM00724">
    <property type="entry name" value="TLC"/>
    <property type="match status" value="1"/>
</dbReference>
<evidence type="ECO:0000256" key="5">
    <source>
        <dbReference type="PROSITE-ProRule" id="PRU00205"/>
    </source>
</evidence>
<dbReference type="AlphaFoldDB" id="A0AAW1R317"/>
<proteinExistence type="predicted"/>
<feature type="transmembrane region" description="Helical" evidence="6">
    <location>
        <begin position="141"/>
        <end position="161"/>
    </location>
</feature>
<name>A0AAW1R317_9CHLO</name>
<feature type="transmembrane region" description="Helical" evidence="6">
    <location>
        <begin position="212"/>
        <end position="236"/>
    </location>
</feature>
<sequence length="255" mass="27755">MVTADFPLERVHAVALASAAVWAGVCAAAHFITLRLWPGYLRLAGNERLAWCNRIASALHAAVLVCAQARTLRDPILLADPLFAVSEAHFFWGSVMYGYLLYDTAFTLAFYSAVGSPSFLLHHGLGLASCVLGLYGNRMALFGAAIQVFFEGTTPLLHALGCLRAMHLGHTRLFLAAGMAFALQFFICRVLVGSYYGVALLRVVLALEDAAAWAWGGVAVYATLCMLNMVWFVKLVRMLSRKLRGRQQGSLLKGV</sequence>
<keyword evidence="9" id="KW-1185">Reference proteome</keyword>
<dbReference type="GO" id="GO:0055088">
    <property type="term" value="P:lipid homeostasis"/>
    <property type="evidence" value="ECO:0007669"/>
    <property type="project" value="TreeGrafter"/>
</dbReference>
<protein>
    <recommendedName>
        <fullName evidence="7">TLC domain-containing protein</fullName>
    </recommendedName>
</protein>
<feature type="domain" description="TLC" evidence="7">
    <location>
        <begin position="46"/>
        <end position="244"/>
    </location>
</feature>
<dbReference type="EMBL" id="JALJOU010000053">
    <property type="protein sequence ID" value="KAK9828043.1"/>
    <property type="molecule type" value="Genomic_DNA"/>
</dbReference>
<evidence type="ECO:0000256" key="3">
    <source>
        <dbReference type="ARBA" id="ARBA00022989"/>
    </source>
</evidence>
<comment type="subcellular location">
    <subcellularLocation>
        <location evidence="1">Membrane</location>
        <topology evidence="1">Multi-pass membrane protein</topology>
    </subcellularLocation>
</comment>
<keyword evidence="3 6" id="KW-1133">Transmembrane helix</keyword>
<evidence type="ECO:0000313" key="9">
    <source>
        <dbReference type="Proteomes" id="UP001445335"/>
    </source>
</evidence>
<comment type="caution">
    <text evidence="8">The sequence shown here is derived from an EMBL/GenBank/DDBJ whole genome shotgun (WGS) entry which is preliminary data.</text>
</comment>
<evidence type="ECO:0000259" key="7">
    <source>
        <dbReference type="PROSITE" id="PS50922"/>
    </source>
</evidence>
<dbReference type="Proteomes" id="UP001445335">
    <property type="component" value="Unassembled WGS sequence"/>
</dbReference>
<evidence type="ECO:0000256" key="4">
    <source>
        <dbReference type="ARBA" id="ARBA00023136"/>
    </source>
</evidence>
<feature type="transmembrane region" description="Helical" evidence="6">
    <location>
        <begin position="90"/>
        <end position="111"/>
    </location>
</feature>
<dbReference type="InterPro" id="IPR050846">
    <property type="entry name" value="TLCD"/>
</dbReference>
<reference evidence="8 9" key="1">
    <citation type="journal article" date="2024" name="Nat. Commun.">
        <title>Phylogenomics reveals the evolutionary origins of lichenization in chlorophyte algae.</title>
        <authorList>
            <person name="Puginier C."/>
            <person name="Libourel C."/>
            <person name="Otte J."/>
            <person name="Skaloud P."/>
            <person name="Haon M."/>
            <person name="Grisel S."/>
            <person name="Petersen M."/>
            <person name="Berrin J.G."/>
            <person name="Delaux P.M."/>
            <person name="Dal Grande F."/>
            <person name="Keller J."/>
        </authorList>
    </citation>
    <scope>NUCLEOTIDE SEQUENCE [LARGE SCALE GENOMIC DNA]</scope>
    <source>
        <strain evidence="8 9">SAG 245.80</strain>
    </source>
</reference>
<evidence type="ECO:0000256" key="6">
    <source>
        <dbReference type="SAM" id="Phobius"/>
    </source>
</evidence>
<evidence type="ECO:0000313" key="8">
    <source>
        <dbReference type="EMBL" id="KAK9828043.1"/>
    </source>
</evidence>
<dbReference type="GO" id="GO:0016020">
    <property type="term" value="C:membrane"/>
    <property type="evidence" value="ECO:0007669"/>
    <property type="project" value="UniProtKB-SubCell"/>
</dbReference>
<evidence type="ECO:0000256" key="2">
    <source>
        <dbReference type="ARBA" id="ARBA00022692"/>
    </source>
</evidence>
<feature type="transmembrane region" description="Helical" evidence="6">
    <location>
        <begin position="173"/>
        <end position="192"/>
    </location>
</feature>
<dbReference type="GO" id="GO:0005783">
    <property type="term" value="C:endoplasmic reticulum"/>
    <property type="evidence" value="ECO:0007669"/>
    <property type="project" value="TreeGrafter"/>
</dbReference>
<dbReference type="InterPro" id="IPR006634">
    <property type="entry name" value="TLC-dom"/>
</dbReference>
<dbReference type="PANTHER" id="PTHR13439">
    <property type="entry name" value="CT120 PROTEIN"/>
    <property type="match status" value="1"/>
</dbReference>
<feature type="transmembrane region" description="Helical" evidence="6">
    <location>
        <begin position="118"/>
        <end position="135"/>
    </location>
</feature>